<keyword evidence="4" id="KW-1185">Reference proteome</keyword>
<evidence type="ECO:0000256" key="1">
    <source>
        <dbReference type="SAM" id="Coils"/>
    </source>
</evidence>
<dbReference type="RefSeq" id="XP_023431121.1">
    <property type="nucleotide sequence ID" value="XM_023578288.1"/>
</dbReference>
<sequence>MGEIRSPRPKRMAPKRNTDMENYRLSEEGKLLWEAFEKVKPRMCGQAAKLTIEAMEEHREYRDRTGPSSHPFYARIKGKGQIDDPERYYYPYLLVIQTIWPESYHVQAIGKAFSRYWGVPDLWRGPENYPRIHDIDREMRLVMGREPKEAKVREDKSSSGNGEEREEEEKYVKQEDMGEEDQLQEDGQEEEEEQADGDQNEDDEDTIPDVDAITDIYELDGLENKFEKREKELMAQVHKAKELIRKVQERKRNIFKKKARASKKVEERLLKKAEERRKTSEYWANMEREYTKKLEQPAATSSAISPPPEQENQRPAKRQRVIESEE</sequence>
<reference evidence="4" key="1">
    <citation type="journal article" date="2013" name="PLoS Pathog.">
        <title>Deciphering the cryptic genome: genome-wide analyses of the rice pathogen Fusarium fujikuroi reveal complex regulation of secondary metabolism and novel metabolites.</title>
        <authorList>
            <person name="Wiemann P."/>
            <person name="Sieber C.M."/>
            <person name="von Bargen K.W."/>
            <person name="Studt L."/>
            <person name="Niehaus E.M."/>
            <person name="Espino J.J."/>
            <person name="Huss K."/>
            <person name="Michielse C.B."/>
            <person name="Albermann S."/>
            <person name="Wagner D."/>
            <person name="Bergner S.V."/>
            <person name="Connolly L.R."/>
            <person name="Fischer A."/>
            <person name="Reuter G."/>
            <person name="Kleigrewe K."/>
            <person name="Bald T."/>
            <person name="Wingfield B.D."/>
            <person name="Ophir R."/>
            <person name="Freeman S."/>
            <person name="Hippler M."/>
            <person name="Smith K.M."/>
            <person name="Brown D.W."/>
            <person name="Proctor R.H."/>
            <person name="Munsterkotter M."/>
            <person name="Freitag M."/>
            <person name="Humpf H.U."/>
            <person name="Guldener U."/>
            <person name="Tudzynski B."/>
        </authorList>
    </citation>
    <scope>NUCLEOTIDE SEQUENCE [LARGE SCALE GENOMIC DNA]</scope>
    <source>
        <strain evidence="4">CBS 195.34 / IMI 58289 / NRRL A-6831</strain>
    </source>
</reference>
<evidence type="ECO:0000256" key="2">
    <source>
        <dbReference type="SAM" id="MobiDB-lite"/>
    </source>
</evidence>
<feature type="region of interest" description="Disordered" evidence="2">
    <location>
        <begin position="1"/>
        <end position="20"/>
    </location>
</feature>
<dbReference type="GeneID" id="35401452"/>
<feature type="region of interest" description="Disordered" evidence="2">
    <location>
        <begin position="146"/>
        <end position="215"/>
    </location>
</feature>
<feature type="coiled-coil region" evidence="1">
    <location>
        <begin position="230"/>
        <end position="276"/>
    </location>
</feature>
<accession>S0E2N2</accession>
<proteinExistence type="predicted"/>
<name>S0E2N2_GIBF5</name>
<dbReference type="AlphaFoldDB" id="S0E2N2"/>
<feature type="compositionally biased region" description="Acidic residues" evidence="2">
    <location>
        <begin position="177"/>
        <end position="208"/>
    </location>
</feature>
<organism evidence="3 4">
    <name type="scientific">Gibberella fujikuroi (strain CBS 195.34 / IMI 58289 / NRRL A-6831)</name>
    <name type="common">Bakanae and foot rot disease fungus</name>
    <name type="synonym">Fusarium fujikuroi</name>
    <dbReference type="NCBI Taxonomy" id="1279085"/>
    <lineage>
        <taxon>Eukaryota</taxon>
        <taxon>Fungi</taxon>
        <taxon>Dikarya</taxon>
        <taxon>Ascomycota</taxon>
        <taxon>Pezizomycotina</taxon>
        <taxon>Sordariomycetes</taxon>
        <taxon>Hypocreomycetidae</taxon>
        <taxon>Hypocreales</taxon>
        <taxon>Nectriaceae</taxon>
        <taxon>Fusarium</taxon>
        <taxon>Fusarium fujikuroi species complex</taxon>
    </lineage>
</organism>
<dbReference type="VEuPathDB" id="FungiDB:FFUJ_07975"/>
<evidence type="ECO:0000313" key="4">
    <source>
        <dbReference type="Proteomes" id="UP000016800"/>
    </source>
</evidence>
<protein>
    <submittedName>
        <fullName evidence="3">Uncharacterized protein</fullName>
    </submittedName>
</protein>
<dbReference type="HOGENOM" id="CLU_806633_0_0_1"/>
<dbReference type="EMBL" id="HF679027">
    <property type="protein sequence ID" value="CCT69041.1"/>
    <property type="molecule type" value="Genomic_DNA"/>
</dbReference>
<feature type="region of interest" description="Disordered" evidence="2">
    <location>
        <begin position="289"/>
        <end position="326"/>
    </location>
</feature>
<feature type="compositionally biased region" description="Basic and acidic residues" evidence="2">
    <location>
        <begin position="146"/>
        <end position="157"/>
    </location>
</feature>
<gene>
    <name evidence="3" type="ORF">FFUJ_07975</name>
</gene>
<keyword evidence="1" id="KW-0175">Coiled coil</keyword>
<evidence type="ECO:0000313" key="3">
    <source>
        <dbReference type="EMBL" id="CCT69041.1"/>
    </source>
</evidence>
<dbReference type="Proteomes" id="UP000016800">
    <property type="component" value="Chromosome V"/>
</dbReference>